<dbReference type="AlphaFoldDB" id="K0THJ1"/>
<protein>
    <submittedName>
        <fullName evidence="2">Uncharacterized protein</fullName>
    </submittedName>
</protein>
<dbReference type="EMBL" id="AGNL01002103">
    <property type="protein sequence ID" value="EJK76479.1"/>
    <property type="molecule type" value="Genomic_DNA"/>
</dbReference>
<feature type="region of interest" description="Disordered" evidence="1">
    <location>
        <begin position="173"/>
        <end position="239"/>
    </location>
</feature>
<dbReference type="OrthoDB" id="237909at2759"/>
<sequence>MVQNYGCVCNWSECQKYHNFFKGQEGHAWAGALIKLDYNPDRKNSNNFWKAVCSFAKPSHETKARLETKFEESKANAQQSGKNQSRVTFKIARHHFPTSVLSMEGHLTAPITAAQARQNNCYPDRNITTDTLLQFDTEGKSADWIKKNPGRLLVKAPTNARLYVDSEYIRCQPAESPPESAETSGTNAPSRGGNGPSRVRSSGHERIERQRVRMAEQESRLAEQERREQQRVQETEQMRTPAQWKSVIAEKETELGSKSQQIQTLQEQVAKLTKELEETRSTRTRDVKRLKYHADKSSVDNETSMIERVGLANDATIKLVQKLLIKVGGLSLLTLFSSEFHAHNAGKDVNAAYILFGYHGWEETEHYIGAYFPEEVNVNEDRLKSIDKMLEALEDKKKGKEFYLTAFEKCLTCRMFIRCFRRQKILALIMGKHRTMIGKILKEWMPKWANVGQDLLCLDITIDYLTKELPEYNRSRGSGAMVMLDGKDWGCSSKESDTNTCRATFSSKKDTDATRCITFSAGTGLVFEKTPNFCARTGEKDLVGLLGSRAEYERICSQIAEGDGVDCILESIGAVSDGVLLTGQPTGLARLGINAGDESSDESTGENEKSARDLFSIDDALTAYDNMVSMKSVDSTQKSTGKRKRTPLLTPEKLKEQNDEALASRDPNASGKTKLRQLERHQRLHILYETGQLRKCLLSYFLLVEEKNRLKLLAWMGSDLAGNTPKPLFDELPKVPIGLAKIPEGVPVAGDKGFAGLERHLPMINPVRHPALATKKEERQSEAMILGEVPLTSQRATCETVFDRVQKEEILREKIPYYLIPWIPHATALAHGEVNLHQPSRQPGRGAIVGNNYWTNVKDYTKVQQNTIQSKNVEESSKRLCTKCKEPGITLHCAKCGKWFHFNEVCHDFGDCQGHNPNNPYK</sequence>
<feature type="region of interest" description="Disordered" evidence="1">
    <location>
        <begin position="590"/>
        <end position="610"/>
    </location>
</feature>
<evidence type="ECO:0000313" key="3">
    <source>
        <dbReference type="Proteomes" id="UP000266841"/>
    </source>
</evidence>
<gene>
    <name evidence="2" type="ORF">THAOC_01755</name>
</gene>
<dbReference type="Proteomes" id="UP000266841">
    <property type="component" value="Unassembled WGS sequence"/>
</dbReference>
<comment type="caution">
    <text evidence="2">The sequence shown here is derived from an EMBL/GenBank/DDBJ whole genome shotgun (WGS) entry which is preliminary data.</text>
</comment>
<keyword evidence="3" id="KW-1185">Reference proteome</keyword>
<feature type="compositionally biased region" description="Basic and acidic residues" evidence="1">
    <location>
        <begin position="202"/>
        <end position="237"/>
    </location>
</feature>
<reference evidence="2 3" key="1">
    <citation type="journal article" date="2012" name="Genome Biol.">
        <title>Genome and low-iron response of an oceanic diatom adapted to chronic iron limitation.</title>
        <authorList>
            <person name="Lommer M."/>
            <person name="Specht M."/>
            <person name="Roy A.S."/>
            <person name="Kraemer L."/>
            <person name="Andreson R."/>
            <person name="Gutowska M.A."/>
            <person name="Wolf J."/>
            <person name="Bergner S.V."/>
            <person name="Schilhabel M.B."/>
            <person name="Klostermeier U.C."/>
            <person name="Beiko R.G."/>
            <person name="Rosenstiel P."/>
            <person name="Hippler M."/>
            <person name="Laroche J."/>
        </authorList>
    </citation>
    <scope>NUCLEOTIDE SEQUENCE [LARGE SCALE GENOMIC DNA]</scope>
    <source>
        <strain evidence="2 3">CCMP1005</strain>
    </source>
</reference>
<name>K0THJ1_THAOC</name>
<evidence type="ECO:0000313" key="2">
    <source>
        <dbReference type="EMBL" id="EJK76479.1"/>
    </source>
</evidence>
<proteinExistence type="predicted"/>
<organism evidence="2 3">
    <name type="scientific">Thalassiosira oceanica</name>
    <name type="common">Marine diatom</name>
    <dbReference type="NCBI Taxonomy" id="159749"/>
    <lineage>
        <taxon>Eukaryota</taxon>
        <taxon>Sar</taxon>
        <taxon>Stramenopiles</taxon>
        <taxon>Ochrophyta</taxon>
        <taxon>Bacillariophyta</taxon>
        <taxon>Coscinodiscophyceae</taxon>
        <taxon>Thalassiosirophycidae</taxon>
        <taxon>Thalassiosirales</taxon>
        <taxon>Thalassiosiraceae</taxon>
        <taxon>Thalassiosira</taxon>
    </lineage>
</organism>
<evidence type="ECO:0000256" key="1">
    <source>
        <dbReference type="SAM" id="MobiDB-lite"/>
    </source>
</evidence>
<feature type="region of interest" description="Disordered" evidence="1">
    <location>
        <begin position="632"/>
        <end position="676"/>
    </location>
</feature>
<accession>K0THJ1</accession>